<keyword evidence="3" id="KW-1185">Reference proteome</keyword>
<dbReference type="EMBL" id="KV417496">
    <property type="protein sequence ID" value="KZP29838.1"/>
    <property type="molecule type" value="Genomic_DNA"/>
</dbReference>
<evidence type="ECO:0000313" key="2">
    <source>
        <dbReference type="EMBL" id="KZP29838.1"/>
    </source>
</evidence>
<dbReference type="STRING" id="436010.A0A166SUB3"/>
<protein>
    <submittedName>
        <fullName evidence="2">Kinase-like protein</fullName>
    </submittedName>
</protein>
<evidence type="ECO:0000259" key="1">
    <source>
        <dbReference type="PROSITE" id="PS50011"/>
    </source>
</evidence>
<feature type="domain" description="Protein kinase" evidence="1">
    <location>
        <begin position="77"/>
        <end position="366"/>
    </location>
</feature>
<dbReference type="GO" id="GO:0005524">
    <property type="term" value="F:ATP binding"/>
    <property type="evidence" value="ECO:0007669"/>
    <property type="project" value="InterPro"/>
</dbReference>
<dbReference type="Gene3D" id="1.10.510.10">
    <property type="entry name" value="Transferase(Phosphotransferase) domain 1"/>
    <property type="match status" value="1"/>
</dbReference>
<name>A0A166SUB3_9AGAM</name>
<dbReference type="GO" id="GO:0004674">
    <property type="term" value="F:protein serine/threonine kinase activity"/>
    <property type="evidence" value="ECO:0007669"/>
    <property type="project" value="TreeGrafter"/>
</dbReference>
<proteinExistence type="predicted"/>
<reference evidence="2 3" key="1">
    <citation type="journal article" date="2016" name="Mol. Biol. Evol.">
        <title>Comparative Genomics of Early-Diverging Mushroom-Forming Fungi Provides Insights into the Origins of Lignocellulose Decay Capabilities.</title>
        <authorList>
            <person name="Nagy L.G."/>
            <person name="Riley R."/>
            <person name="Tritt A."/>
            <person name="Adam C."/>
            <person name="Daum C."/>
            <person name="Floudas D."/>
            <person name="Sun H."/>
            <person name="Yadav J.S."/>
            <person name="Pangilinan J."/>
            <person name="Larsson K.H."/>
            <person name="Matsuura K."/>
            <person name="Barry K."/>
            <person name="Labutti K."/>
            <person name="Kuo R."/>
            <person name="Ohm R.A."/>
            <person name="Bhattacharya S.S."/>
            <person name="Shirouzu T."/>
            <person name="Yoshinaga Y."/>
            <person name="Martin F.M."/>
            <person name="Grigoriev I.V."/>
            <person name="Hibbett D.S."/>
        </authorList>
    </citation>
    <scope>NUCLEOTIDE SEQUENCE [LARGE SCALE GENOMIC DNA]</scope>
    <source>
        <strain evidence="2 3">CBS 109695</strain>
    </source>
</reference>
<dbReference type="OrthoDB" id="122279at2759"/>
<dbReference type="PROSITE" id="PS00108">
    <property type="entry name" value="PROTEIN_KINASE_ST"/>
    <property type="match status" value="1"/>
</dbReference>
<dbReference type="PROSITE" id="PS50011">
    <property type="entry name" value="PROTEIN_KINASE_DOM"/>
    <property type="match status" value="1"/>
</dbReference>
<dbReference type="SMART" id="SM00220">
    <property type="entry name" value="S_TKc"/>
    <property type="match status" value="1"/>
</dbReference>
<evidence type="ECO:0000313" key="3">
    <source>
        <dbReference type="Proteomes" id="UP000076532"/>
    </source>
</evidence>
<accession>A0A166SUB3</accession>
<dbReference type="Pfam" id="PF07714">
    <property type="entry name" value="PK_Tyr_Ser-Thr"/>
    <property type="match status" value="1"/>
</dbReference>
<gene>
    <name evidence="2" type="ORF">FIBSPDRAFT_726717</name>
</gene>
<dbReference type="Proteomes" id="UP000076532">
    <property type="component" value="Unassembled WGS sequence"/>
</dbReference>
<dbReference type="InterPro" id="IPR000719">
    <property type="entry name" value="Prot_kinase_dom"/>
</dbReference>
<dbReference type="InterPro" id="IPR001245">
    <property type="entry name" value="Ser-Thr/Tyr_kinase_cat_dom"/>
</dbReference>
<dbReference type="InterPro" id="IPR051681">
    <property type="entry name" value="Ser/Thr_Kinases-Pseudokinases"/>
</dbReference>
<dbReference type="SUPFAM" id="SSF56112">
    <property type="entry name" value="Protein kinase-like (PK-like)"/>
    <property type="match status" value="1"/>
</dbReference>
<dbReference type="PANTHER" id="PTHR44329">
    <property type="entry name" value="SERINE/THREONINE-PROTEIN KINASE TNNI3K-RELATED"/>
    <property type="match status" value="1"/>
</dbReference>
<dbReference type="InterPro" id="IPR008271">
    <property type="entry name" value="Ser/Thr_kinase_AS"/>
</dbReference>
<organism evidence="2 3">
    <name type="scientific">Athelia psychrophila</name>
    <dbReference type="NCBI Taxonomy" id="1759441"/>
    <lineage>
        <taxon>Eukaryota</taxon>
        <taxon>Fungi</taxon>
        <taxon>Dikarya</taxon>
        <taxon>Basidiomycota</taxon>
        <taxon>Agaricomycotina</taxon>
        <taxon>Agaricomycetes</taxon>
        <taxon>Agaricomycetidae</taxon>
        <taxon>Atheliales</taxon>
        <taxon>Atheliaceae</taxon>
        <taxon>Athelia</taxon>
    </lineage>
</organism>
<dbReference type="InterPro" id="IPR011009">
    <property type="entry name" value="Kinase-like_dom_sf"/>
</dbReference>
<dbReference type="AlphaFoldDB" id="A0A166SUB3"/>
<dbReference type="PANTHER" id="PTHR44329:SF214">
    <property type="entry name" value="PROTEIN KINASE DOMAIN-CONTAINING PROTEIN"/>
    <property type="match status" value="1"/>
</dbReference>
<sequence>MDVIGLSAHLAVAITDDDLYKEFYARRYVSAQLLLDLLQAVYLYIDPAFKQRHVKALVKLSESSGLFPTCLVLSDVTLEPDPVASGGFGEVYKGALRGHLIAVKMLKVYKSSVVARILKEFAREAVTWRQLSHPNVLPFYGVYHLNKASPRVCLVCPWMEQGNAVEYLARADENGQNVDCVTLALDVAKGLEHLHSVNIIHADLKGLNILITPSLRACLADFGLAATRDSSKPYTQSAISSTGHATGTLRWQAPELFPSFESTGSTDSDSKLHNTKATDIYAYAMTVYELFSGIYPFTDRSVGDYQVIRAVSQGIRPSRPADSRAIARGLDDAVWTIVNECWAQDPQSRPTSETVVSRLEGLHGLAEDTRVKDEFDLGLMTKVLQTKAEHPFATLVVDGPETVNN</sequence>